<dbReference type="Proteomes" id="UP000078358">
    <property type="component" value="Unassembled WGS sequence"/>
</dbReference>
<accession>A0A179D0A1</accession>
<dbReference type="AlphaFoldDB" id="A0A179D0A1"/>
<evidence type="ECO:0000256" key="1">
    <source>
        <dbReference type="SAM" id="SignalP"/>
    </source>
</evidence>
<reference evidence="2 3" key="1">
    <citation type="submission" date="2014-01" db="EMBL/GenBank/DDBJ databases">
        <authorList>
            <person name="Zuccon D."/>
        </authorList>
    </citation>
    <scope>NUCLEOTIDE SEQUENCE [LARGE SCALE GENOMIC DNA]</scope>
    <source>
        <strain evidence="2 3">Y31</strain>
    </source>
</reference>
<feature type="chain" id="PRO_5008100217" evidence="1">
    <location>
        <begin position="18"/>
        <end position="259"/>
    </location>
</feature>
<evidence type="ECO:0000313" key="3">
    <source>
        <dbReference type="Proteomes" id="UP000078358"/>
    </source>
</evidence>
<feature type="signal peptide" evidence="1">
    <location>
        <begin position="1"/>
        <end position="17"/>
    </location>
</feature>
<name>A0A179D0A1_BIBTR</name>
<comment type="caution">
    <text evidence="2">The sequence shown here is derived from an EMBL/GenBank/DDBJ whole genome shotgun (WGS) entry which is preliminary data.</text>
</comment>
<dbReference type="RefSeq" id="WP_064318223.1">
    <property type="nucleotide sequence ID" value="NZ_JACI01000001.1"/>
</dbReference>
<sequence>MKNLIFLFPFLSVFAYAEQFVSLNLCSDRLLAEFARPEQIAAMSPYSKKPLMMLDKVNIDKPVVEPQLLDLLPYRDKTILLNETFYPQLVNQLKAYGFKLFPLNDNPQTAEELFELMLQLGKLTNNQAYAEKIVSHLRLQNFQLNQPLTDTLFLSETGMVYAHLPQYQTLLKLLGLTPLKSDLTEQNFSLEKLVLAQPNVLIKLADRQGYNERAELLKHPILQKMYQNKPLATLPMKYTYCFDHGVWQGAEQVWQQLRK</sequence>
<dbReference type="PATRIC" id="fig|1261658.3.peg.708"/>
<gene>
    <name evidence="2" type="ORF">F480_03490</name>
</gene>
<dbReference type="EMBL" id="JACI01000001">
    <property type="protein sequence ID" value="OAQ15605.1"/>
    <property type="molecule type" value="Genomic_DNA"/>
</dbReference>
<dbReference type="Gene3D" id="3.40.50.1980">
    <property type="entry name" value="Nitrogenase molybdenum iron protein domain"/>
    <property type="match status" value="1"/>
</dbReference>
<keyword evidence="2" id="KW-0675">Receptor</keyword>
<evidence type="ECO:0000313" key="2">
    <source>
        <dbReference type="EMBL" id="OAQ15605.1"/>
    </source>
</evidence>
<dbReference type="SUPFAM" id="SSF53807">
    <property type="entry name" value="Helical backbone' metal receptor"/>
    <property type="match status" value="1"/>
</dbReference>
<proteinExistence type="predicted"/>
<organism evidence="2 3">
    <name type="scientific">Bibersteinia trehalosi Y31</name>
    <dbReference type="NCBI Taxonomy" id="1261658"/>
    <lineage>
        <taxon>Bacteria</taxon>
        <taxon>Pseudomonadati</taxon>
        <taxon>Pseudomonadota</taxon>
        <taxon>Gammaproteobacteria</taxon>
        <taxon>Pasteurellales</taxon>
        <taxon>Pasteurellaceae</taxon>
        <taxon>Bibersteinia</taxon>
    </lineage>
</organism>
<protein>
    <submittedName>
        <fullName evidence="2">Helical backbone metal receptor</fullName>
    </submittedName>
</protein>
<keyword evidence="1" id="KW-0732">Signal</keyword>